<keyword evidence="1" id="KW-1133">Transmembrane helix</keyword>
<organism evidence="2 3">
    <name type="scientific">Deinococcus cavernae</name>
    <dbReference type="NCBI Taxonomy" id="2320857"/>
    <lineage>
        <taxon>Bacteria</taxon>
        <taxon>Thermotogati</taxon>
        <taxon>Deinococcota</taxon>
        <taxon>Deinococci</taxon>
        <taxon>Deinococcales</taxon>
        <taxon>Deinococcaceae</taxon>
        <taxon>Deinococcus</taxon>
    </lineage>
</organism>
<reference evidence="2 3" key="1">
    <citation type="submission" date="2018-09" db="EMBL/GenBank/DDBJ databases">
        <authorList>
            <person name="Zhu H."/>
        </authorList>
    </citation>
    <scope>NUCLEOTIDE SEQUENCE [LARGE SCALE GENOMIC DNA]</scope>
    <source>
        <strain evidence="2 3">K2S05-167</strain>
    </source>
</reference>
<evidence type="ECO:0000313" key="3">
    <source>
        <dbReference type="Proteomes" id="UP000286287"/>
    </source>
</evidence>
<comment type="caution">
    <text evidence="2">The sequence shown here is derived from an EMBL/GenBank/DDBJ whole genome shotgun (WGS) entry which is preliminary data.</text>
</comment>
<dbReference type="EMBL" id="QYUJ01000014">
    <property type="protein sequence ID" value="RJF72604.1"/>
    <property type="molecule type" value="Genomic_DNA"/>
</dbReference>
<evidence type="ECO:0000313" key="2">
    <source>
        <dbReference type="EMBL" id="RJF72604.1"/>
    </source>
</evidence>
<proteinExistence type="predicted"/>
<keyword evidence="1" id="KW-0812">Transmembrane</keyword>
<dbReference type="AlphaFoldDB" id="A0A418V911"/>
<gene>
    <name evidence="2" type="ORF">D3875_14705</name>
</gene>
<keyword evidence="1" id="KW-0472">Membrane</keyword>
<sequence length="102" mass="11112">MPVWQPPHMDFGTFMREVDSLALAQAQQTLPVGSTVMVQTDPARRGFKGRTGIHWTSASDRRVTASKPLSLLVMLFLLGFGVFMLLSSGAMLWASTSGALSR</sequence>
<accession>A0A418V911</accession>
<evidence type="ECO:0000256" key="1">
    <source>
        <dbReference type="SAM" id="Phobius"/>
    </source>
</evidence>
<name>A0A418V911_9DEIO</name>
<feature type="transmembrane region" description="Helical" evidence="1">
    <location>
        <begin position="71"/>
        <end position="94"/>
    </location>
</feature>
<keyword evidence="3" id="KW-1185">Reference proteome</keyword>
<dbReference type="Proteomes" id="UP000286287">
    <property type="component" value="Unassembled WGS sequence"/>
</dbReference>
<protein>
    <submittedName>
        <fullName evidence="2">Uncharacterized protein</fullName>
    </submittedName>
</protein>